<protein>
    <submittedName>
        <fullName evidence="1">Uncharacterized protein</fullName>
    </submittedName>
</protein>
<organism evidence="1 2">
    <name type="scientific">Bacillus wiedmannii</name>
    <dbReference type="NCBI Taxonomy" id="1890302"/>
    <lineage>
        <taxon>Bacteria</taxon>
        <taxon>Bacillati</taxon>
        <taxon>Bacillota</taxon>
        <taxon>Bacilli</taxon>
        <taxon>Bacillales</taxon>
        <taxon>Bacillaceae</taxon>
        <taxon>Bacillus</taxon>
        <taxon>Bacillus cereus group</taxon>
    </lineage>
</organism>
<name>A0A0G8C132_9BACI</name>
<gene>
    <name evidence="1" type="ORF">B4147_2691</name>
</gene>
<proteinExistence type="predicted"/>
<comment type="caution">
    <text evidence="1">The sequence shown here is derived from an EMBL/GenBank/DDBJ whole genome shotgun (WGS) entry which is preliminary data.</text>
</comment>
<evidence type="ECO:0000313" key="1">
    <source>
        <dbReference type="EMBL" id="KKZ93455.1"/>
    </source>
</evidence>
<dbReference type="PATRIC" id="fig|1396.433.peg.5426"/>
<dbReference type="Proteomes" id="UP000035350">
    <property type="component" value="Unassembled WGS sequence"/>
</dbReference>
<sequence length="38" mass="4448">MTYLLMVPIGTYREVHGFPVEVQPDAQEKHFPNTPNYK</sequence>
<evidence type="ECO:0000313" key="2">
    <source>
        <dbReference type="Proteomes" id="UP000035350"/>
    </source>
</evidence>
<dbReference type="AlphaFoldDB" id="A0A0G8C132"/>
<reference evidence="1 2" key="1">
    <citation type="journal article" date="2015" name="Genome Announc.">
        <title>Next-Generation Whole-Genome Sequencing of Eight Strains of Bacillus cereus, Isolated from Food.</title>
        <authorList>
            <person name="Krawczyk A.O."/>
            <person name="de Jong A."/>
            <person name="Eijlander R.T."/>
            <person name="Berendsen E.M."/>
            <person name="Holsappel S."/>
            <person name="Wells-Bennik M.H."/>
            <person name="Kuipers O.P."/>
        </authorList>
    </citation>
    <scope>NUCLEOTIDE SEQUENCE [LARGE SCALE GENOMIC DNA]</scope>
    <source>
        <strain evidence="1 2">B4147</strain>
    </source>
</reference>
<accession>A0A0G8C132</accession>
<reference evidence="2" key="2">
    <citation type="submission" date="2015-04" db="EMBL/GenBank/DDBJ databases">
        <title>Draft Genome Sequences of Eight Spore-Forming Food Isolates of Bacillus cereus Genome sequencing.</title>
        <authorList>
            <person name="Krawcyk A.O."/>
            <person name="de Jong A."/>
            <person name="Eijlander R.T."/>
            <person name="Berendsen E.M."/>
            <person name="Holsappel S."/>
            <person name="Wells-Bennik M."/>
            <person name="Kuipers O.P."/>
        </authorList>
    </citation>
    <scope>NUCLEOTIDE SEQUENCE [LARGE SCALE GENOMIC DNA]</scope>
    <source>
        <strain evidence="2">B4147</strain>
    </source>
</reference>
<dbReference type="EMBL" id="LCYN01000031">
    <property type="protein sequence ID" value="KKZ93455.1"/>
    <property type="molecule type" value="Genomic_DNA"/>
</dbReference>